<dbReference type="PANTHER" id="PTHR43564">
    <property type="entry name" value="KYNURENINE FORMAMIDASE-LIKE PROTEIN"/>
    <property type="match status" value="1"/>
</dbReference>
<sequence>MAARMSSLLLLMAFFGLFGHSCGSLPGDPRMIELTWRLENGMAHWPGMVPYNFTIVDRGMIPDGFYLELNNIYLAEHTGTHLDAPAHFIQGAWRLDQVPLQNLVGPGVVVDVRDKTRDNPDYEIGPQDFQDWEREHGRIPDGSVLMLRTGWGEWYWDQGETAYLGTDDGNTSLLHFPGLHPDGAQWLADNRKMHVIGIDTGSMDYGQSVQKMSHQILLPKRVVFIENVGHLDQLPITGSTVYAMPILIGEGSGGPARVFAIVDDRTSACSLTTSTVATVLLALSSAILYNMI</sequence>
<dbReference type="GO" id="GO:0004061">
    <property type="term" value="F:arylformamidase activity"/>
    <property type="evidence" value="ECO:0007669"/>
    <property type="project" value="InterPro"/>
</dbReference>
<comment type="similarity">
    <text evidence="1">Belongs to the Cyclase 1 superfamily.</text>
</comment>
<gene>
    <name evidence="3" type="primary">Hypp6453</name>
    <name evidence="3" type="ORF">BLAG_LOCUS5381</name>
</gene>
<dbReference type="Proteomes" id="UP000838412">
    <property type="component" value="Chromosome 12"/>
</dbReference>
<dbReference type="AlphaFoldDB" id="A0A8J9YUJ8"/>
<protein>
    <submittedName>
        <fullName evidence="3">Hypp6453 protein</fullName>
    </submittedName>
</protein>
<reference evidence="3" key="1">
    <citation type="submission" date="2022-01" db="EMBL/GenBank/DDBJ databases">
        <authorList>
            <person name="Braso-Vives M."/>
        </authorList>
    </citation>
    <scope>NUCLEOTIDE SEQUENCE</scope>
</reference>
<feature type="chain" id="PRO_5035444259" evidence="2">
    <location>
        <begin position="24"/>
        <end position="292"/>
    </location>
</feature>
<organism evidence="3 4">
    <name type="scientific">Branchiostoma lanceolatum</name>
    <name type="common">Common lancelet</name>
    <name type="synonym">Amphioxus lanceolatum</name>
    <dbReference type="NCBI Taxonomy" id="7740"/>
    <lineage>
        <taxon>Eukaryota</taxon>
        <taxon>Metazoa</taxon>
        <taxon>Chordata</taxon>
        <taxon>Cephalochordata</taxon>
        <taxon>Leptocardii</taxon>
        <taxon>Amphioxiformes</taxon>
        <taxon>Branchiostomatidae</taxon>
        <taxon>Branchiostoma</taxon>
    </lineage>
</organism>
<keyword evidence="2" id="KW-0732">Signal</keyword>
<evidence type="ECO:0000256" key="2">
    <source>
        <dbReference type="SAM" id="SignalP"/>
    </source>
</evidence>
<evidence type="ECO:0000313" key="4">
    <source>
        <dbReference type="Proteomes" id="UP000838412"/>
    </source>
</evidence>
<dbReference type="PANTHER" id="PTHR43564:SF2">
    <property type="entry name" value="BLR6059 PROTEIN"/>
    <property type="match status" value="1"/>
</dbReference>
<dbReference type="InterPro" id="IPR007325">
    <property type="entry name" value="KFase/CYL"/>
</dbReference>
<dbReference type="InterPro" id="IPR037175">
    <property type="entry name" value="KFase_sf"/>
</dbReference>
<accession>A0A8J9YUJ8</accession>
<proteinExistence type="inferred from homology"/>
<evidence type="ECO:0000313" key="3">
    <source>
        <dbReference type="EMBL" id="CAH1241974.1"/>
    </source>
</evidence>
<name>A0A8J9YUJ8_BRALA</name>
<dbReference type="GO" id="GO:0019441">
    <property type="term" value="P:L-tryptophan catabolic process to kynurenine"/>
    <property type="evidence" value="ECO:0007669"/>
    <property type="project" value="InterPro"/>
</dbReference>
<dbReference type="Gene3D" id="3.50.30.50">
    <property type="entry name" value="Putative cyclase"/>
    <property type="match status" value="1"/>
</dbReference>
<dbReference type="SUPFAM" id="SSF102198">
    <property type="entry name" value="Putative cyclase"/>
    <property type="match status" value="1"/>
</dbReference>
<dbReference type="Pfam" id="PF04199">
    <property type="entry name" value="Cyclase"/>
    <property type="match status" value="1"/>
</dbReference>
<keyword evidence="4" id="KW-1185">Reference proteome</keyword>
<dbReference type="EMBL" id="OV696697">
    <property type="protein sequence ID" value="CAH1241974.1"/>
    <property type="molecule type" value="Genomic_DNA"/>
</dbReference>
<feature type="signal peptide" evidence="2">
    <location>
        <begin position="1"/>
        <end position="23"/>
    </location>
</feature>
<evidence type="ECO:0000256" key="1">
    <source>
        <dbReference type="ARBA" id="ARBA00007865"/>
    </source>
</evidence>